<reference evidence="2" key="1">
    <citation type="submission" date="2023-03" db="EMBL/GenBank/DDBJ databases">
        <authorList>
            <person name="Steffen K."/>
            <person name="Cardenas P."/>
        </authorList>
    </citation>
    <scope>NUCLEOTIDE SEQUENCE</scope>
</reference>
<dbReference type="PANTHER" id="PTHR43881">
    <property type="entry name" value="GAMMA-GLUTAMYLTRANSPEPTIDASE (AFU_ORTHOLOGUE AFUA_4G13580)"/>
    <property type="match status" value="1"/>
</dbReference>
<dbReference type="InterPro" id="IPR052896">
    <property type="entry name" value="GGT-like_enzyme"/>
</dbReference>
<dbReference type="AlphaFoldDB" id="A0AA35TSA6"/>
<organism evidence="2 3">
    <name type="scientific">Geodia barretti</name>
    <name type="common">Barrett's horny sponge</name>
    <dbReference type="NCBI Taxonomy" id="519541"/>
    <lineage>
        <taxon>Eukaryota</taxon>
        <taxon>Metazoa</taxon>
        <taxon>Porifera</taxon>
        <taxon>Demospongiae</taxon>
        <taxon>Heteroscleromorpha</taxon>
        <taxon>Tetractinellida</taxon>
        <taxon>Astrophorina</taxon>
        <taxon>Geodiidae</taxon>
        <taxon>Geodia</taxon>
    </lineage>
</organism>
<dbReference type="PRINTS" id="PR01210">
    <property type="entry name" value="GGTRANSPTASE"/>
</dbReference>
<dbReference type="Proteomes" id="UP001174909">
    <property type="component" value="Unassembled WGS sequence"/>
</dbReference>
<dbReference type="EMBL" id="CASHTH010004056">
    <property type="protein sequence ID" value="CAI8052938.1"/>
    <property type="molecule type" value="Genomic_DNA"/>
</dbReference>
<accession>A0AA35TSA6</accession>
<gene>
    <name evidence="2" type="ORF">GBAR_LOCUS28963</name>
</gene>
<dbReference type="SUPFAM" id="SSF56235">
    <property type="entry name" value="N-terminal nucleophile aminohydrolases (Ntn hydrolases)"/>
    <property type="match status" value="1"/>
</dbReference>
<evidence type="ECO:0000313" key="2">
    <source>
        <dbReference type="EMBL" id="CAI8052938.1"/>
    </source>
</evidence>
<name>A0AA35TSA6_GEOBA</name>
<dbReference type="InterPro" id="IPR043138">
    <property type="entry name" value="GGT_lsub"/>
</dbReference>
<dbReference type="InterPro" id="IPR029055">
    <property type="entry name" value="Ntn_hydrolases_N"/>
</dbReference>
<keyword evidence="3" id="KW-1185">Reference proteome</keyword>
<feature type="compositionally biased region" description="Polar residues" evidence="1">
    <location>
        <begin position="1"/>
        <end position="26"/>
    </location>
</feature>
<dbReference type="GO" id="GO:0016787">
    <property type="term" value="F:hydrolase activity"/>
    <property type="evidence" value="ECO:0007669"/>
    <property type="project" value="UniProtKB-KW"/>
</dbReference>
<feature type="region of interest" description="Disordered" evidence="1">
    <location>
        <begin position="1"/>
        <end position="31"/>
    </location>
</feature>
<comment type="caution">
    <text evidence="2">The sequence shown here is derived from an EMBL/GenBank/DDBJ whole genome shotgun (WGS) entry which is preliminary data.</text>
</comment>
<protein>
    <submittedName>
        <fullName evidence="2">Glutathione hydrolase-like YwrD proenzyme</fullName>
    </submittedName>
</protein>
<feature type="region of interest" description="Disordered" evidence="1">
    <location>
        <begin position="377"/>
        <end position="422"/>
    </location>
</feature>
<dbReference type="Gene3D" id="1.10.246.130">
    <property type="match status" value="1"/>
</dbReference>
<evidence type="ECO:0000313" key="3">
    <source>
        <dbReference type="Proteomes" id="UP001174909"/>
    </source>
</evidence>
<evidence type="ECO:0000256" key="1">
    <source>
        <dbReference type="SAM" id="MobiDB-lite"/>
    </source>
</evidence>
<sequence>MAGDNMVSQQSSVNTEQGNITQQSTGRPVIRSTEGVISSGHYLTSMAGTKMLLSGGNAFDAIVAAGFAAAVVEPIASYSLAAEGVFMLHYAKTGEILSLSGQGTAPGKATPSFYKEQGLDRIPTGPGHDRSHLSFTLPGVVHAYISLAERYGTKTIDELLAPAISYADEGIPNYEYMLDRLDSASTAQQFDLYEPGGWDVFYNSRQVPEAGSLLTQPGLANTLRAMLPGSGNGHALSRVEGLQKAREVFYHGPIAQLIAHSVASVGGIMTTDDLAAYRSQYETPVKTTFHGYEIHGQDTWTQGPMLMQTLNMLENFDLKSMGHNSPQYIHTVLEALKLAFGDREAYYGDPDFSIIPIDGLLSKEYAAERAKLIDPAKAYPAQPDGGDPWRYSRKSRSGNSAHGGNGVPAASDPSAVDTSARDGTTHVSVLDKQGNMVCGTISGGAFAKSVFFHRAGLRAEHPHRDVQQ</sequence>
<dbReference type="Pfam" id="PF01019">
    <property type="entry name" value="G_glu_transpept"/>
    <property type="match status" value="1"/>
</dbReference>
<dbReference type="PANTHER" id="PTHR43881:SF1">
    <property type="entry name" value="GAMMA-GLUTAMYLTRANSPEPTIDASE (AFU_ORTHOLOGUE AFUA_4G13580)"/>
    <property type="match status" value="1"/>
</dbReference>
<keyword evidence="2" id="KW-0378">Hydrolase</keyword>
<proteinExistence type="predicted"/>